<dbReference type="SMART" id="SM00061">
    <property type="entry name" value="MATH"/>
    <property type="match status" value="1"/>
</dbReference>
<name>A0A565BXN8_9BRAS</name>
<dbReference type="PANTHER" id="PTHR46236:SF33">
    <property type="entry name" value="MEPRIN AND TRAF-LIKE DOMAIN-CONTAINING PROTEIN-RELATED"/>
    <property type="match status" value="1"/>
</dbReference>
<protein>
    <recommendedName>
        <fullName evidence="2">MATH domain-containing protein</fullName>
    </recommendedName>
</protein>
<keyword evidence="1" id="KW-0175">Coiled coil</keyword>
<dbReference type="Proteomes" id="UP000489600">
    <property type="component" value="Unassembled WGS sequence"/>
</dbReference>
<feature type="domain" description="MATH" evidence="2">
    <location>
        <begin position="9"/>
        <end position="131"/>
    </location>
</feature>
<dbReference type="Pfam" id="PF22486">
    <property type="entry name" value="MATH_2"/>
    <property type="match status" value="1"/>
</dbReference>
<evidence type="ECO:0000259" key="2">
    <source>
        <dbReference type="PROSITE" id="PS50144"/>
    </source>
</evidence>
<dbReference type="CDD" id="cd00121">
    <property type="entry name" value="MATH"/>
    <property type="match status" value="1"/>
</dbReference>
<dbReference type="InterPro" id="IPR050804">
    <property type="entry name" value="MCC"/>
</dbReference>
<reference evidence="3" key="1">
    <citation type="submission" date="2019-07" db="EMBL/GenBank/DDBJ databases">
        <authorList>
            <person name="Dittberner H."/>
        </authorList>
    </citation>
    <scope>NUCLEOTIDE SEQUENCE [LARGE SCALE GENOMIC DNA]</scope>
</reference>
<gene>
    <name evidence="3" type="ORF">ANE_LOCUS16609</name>
</gene>
<sequence>MTTSLTLKGSEFDYNLRGNLYLINGEAVVIGDYKWCLLAFPKGDRQVHSLSLYLELADYKSLPSGWRSYAKFRLSIVNQLSEELSVQREFKHCFNQKYFGWGNKEMLPLTKLHAKDGGFLVDDELLIVAEIDVFEVIGTKDVSKEALKKPLSEKESVDVNGFQVLPSQVESVRRIFELHPDIAAKFRGKNQHVRTACMNFLLSLMEMLRQPLKELSNEDLEEADIMLEYLKNAYFKVDWLEMELEQVKEKKETEKA</sequence>
<dbReference type="Gene3D" id="2.60.210.10">
    <property type="entry name" value="Apoptosis, Tumor Necrosis Factor Receptor Associated Protein 2, Chain A"/>
    <property type="match status" value="1"/>
</dbReference>
<dbReference type="OrthoDB" id="289038at2759"/>
<dbReference type="AlphaFoldDB" id="A0A565BXN8"/>
<dbReference type="SUPFAM" id="SSF49599">
    <property type="entry name" value="TRAF domain-like"/>
    <property type="match status" value="1"/>
</dbReference>
<dbReference type="PANTHER" id="PTHR46236">
    <property type="entry name" value="TRAF-LIKE SUPERFAMILY PROTEIN"/>
    <property type="match status" value="1"/>
</dbReference>
<evidence type="ECO:0000256" key="1">
    <source>
        <dbReference type="ARBA" id="ARBA00023054"/>
    </source>
</evidence>
<evidence type="ECO:0000313" key="4">
    <source>
        <dbReference type="Proteomes" id="UP000489600"/>
    </source>
</evidence>
<dbReference type="PROSITE" id="PS50144">
    <property type="entry name" value="MATH"/>
    <property type="match status" value="1"/>
</dbReference>
<keyword evidence="4" id="KW-1185">Reference proteome</keyword>
<organism evidence="3 4">
    <name type="scientific">Arabis nemorensis</name>
    <dbReference type="NCBI Taxonomy" id="586526"/>
    <lineage>
        <taxon>Eukaryota</taxon>
        <taxon>Viridiplantae</taxon>
        <taxon>Streptophyta</taxon>
        <taxon>Embryophyta</taxon>
        <taxon>Tracheophyta</taxon>
        <taxon>Spermatophyta</taxon>
        <taxon>Magnoliopsida</taxon>
        <taxon>eudicotyledons</taxon>
        <taxon>Gunneridae</taxon>
        <taxon>Pentapetalae</taxon>
        <taxon>rosids</taxon>
        <taxon>malvids</taxon>
        <taxon>Brassicales</taxon>
        <taxon>Brassicaceae</taxon>
        <taxon>Arabideae</taxon>
        <taxon>Arabis</taxon>
    </lineage>
</organism>
<dbReference type="EMBL" id="CABITT030000005">
    <property type="protein sequence ID" value="VVB06165.1"/>
    <property type="molecule type" value="Genomic_DNA"/>
</dbReference>
<accession>A0A565BXN8</accession>
<evidence type="ECO:0000313" key="3">
    <source>
        <dbReference type="EMBL" id="VVB06165.1"/>
    </source>
</evidence>
<comment type="caution">
    <text evidence="3">The sequence shown here is derived from an EMBL/GenBank/DDBJ whole genome shotgun (WGS) entry which is preliminary data.</text>
</comment>
<dbReference type="InterPro" id="IPR002083">
    <property type="entry name" value="MATH/TRAF_dom"/>
</dbReference>
<proteinExistence type="predicted"/>
<dbReference type="InterPro" id="IPR008974">
    <property type="entry name" value="TRAF-like"/>
</dbReference>